<keyword evidence="2" id="KW-1133">Transmembrane helix</keyword>
<name>A0A1X2HZJ6_9FUNG</name>
<dbReference type="OrthoDB" id="5984008at2759"/>
<proteinExistence type="predicted"/>
<comment type="caution">
    <text evidence="3">The sequence shown here is derived from an EMBL/GenBank/DDBJ whole genome shotgun (WGS) entry which is preliminary data.</text>
</comment>
<organism evidence="3 4">
    <name type="scientific">Absidia repens</name>
    <dbReference type="NCBI Taxonomy" id="90262"/>
    <lineage>
        <taxon>Eukaryota</taxon>
        <taxon>Fungi</taxon>
        <taxon>Fungi incertae sedis</taxon>
        <taxon>Mucoromycota</taxon>
        <taxon>Mucoromycotina</taxon>
        <taxon>Mucoromycetes</taxon>
        <taxon>Mucorales</taxon>
        <taxon>Cunninghamellaceae</taxon>
        <taxon>Absidia</taxon>
    </lineage>
</organism>
<evidence type="ECO:0000256" key="1">
    <source>
        <dbReference type="SAM" id="MobiDB-lite"/>
    </source>
</evidence>
<keyword evidence="4" id="KW-1185">Reference proteome</keyword>
<feature type="region of interest" description="Disordered" evidence="1">
    <location>
        <begin position="166"/>
        <end position="185"/>
    </location>
</feature>
<dbReference type="EMBL" id="MCGE01000046">
    <property type="protein sequence ID" value="ORZ05092.1"/>
    <property type="molecule type" value="Genomic_DNA"/>
</dbReference>
<gene>
    <name evidence="3" type="ORF">BCR42DRAFT_183077</name>
</gene>
<dbReference type="STRING" id="90262.A0A1X2HZJ6"/>
<evidence type="ECO:0000256" key="2">
    <source>
        <dbReference type="SAM" id="Phobius"/>
    </source>
</evidence>
<dbReference type="AlphaFoldDB" id="A0A1X2HZJ6"/>
<keyword evidence="2" id="KW-0812">Transmembrane</keyword>
<feature type="transmembrane region" description="Helical" evidence="2">
    <location>
        <begin position="70"/>
        <end position="90"/>
    </location>
</feature>
<protein>
    <submittedName>
        <fullName evidence="3">Uncharacterized protein</fullName>
    </submittedName>
</protein>
<dbReference type="Proteomes" id="UP000193560">
    <property type="component" value="Unassembled WGS sequence"/>
</dbReference>
<keyword evidence="2" id="KW-0472">Membrane</keyword>
<accession>A0A1X2HZJ6</accession>
<reference evidence="3 4" key="1">
    <citation type="submission" date="2016-07" db="EMBL/GenBank/DDBJ databases">
        <title>Pervasive Adenine N6-methylation of Active Genes in Fungi.</title>
        <authorList>
            <consortium name="DOE Joint Genome Institute"/>
            <person name="Mondo S.J."/>
            <person name="Dannebaum R.O."/>
            <person name="Kuo R.C."/>
            <person name="Labutti K."/>
            <person name="Haridas S."/>
            <person name="Kuo A."/>
            <person name="Salamov A."/>
            <person name="Ahrendt S.R."/>
            <person name="Lipzen A."/>
            <person name="Sullivan W."/>
            <person name="Andreopoulos W.B."/>
            <person name="Clum A."/>
            <person name="Lindquist E."/>
            <person name="Daum C."/>
            <person name="Ramamoorthy G.K."/>
            <person name="Gryganskyi A."/>
            <person name="Culley D."/>
            <person name="Magnuson J.K."/>
            <person name="James T.Y."/>
            <person name="O'Malley M.A."/>
            <person name="Stajich J.E."/>
            <person name="Spatafora J.W."/>
            <person name="Visel A."/>
            <person name="Grigoriev I.V."/>
        </authorList>
    </citation>
    <scope>NUCLEOTIDE SEQUENCE [LARGE SCALE GENOMIC DNA]</scope>
    <source>
        <strain evidence="3 4">NRRL 1336</strain>
    </source>
</reference>
<feature type="transmembrane region" description="Helical" evidence="2">
    <location>
        <begin position="43"/>
        <end position="64"/>
    </location>
</feature>
<evidence type="ECO:0000313" key="4">
    <source>
        <dbReference type="Proteomes" id="UP000193560"/>
    </source>
</evidence>
<sequence length="513" mass="58560">MLEKTTLTIRNTSTLESLYSKFNLIMNTVLIYNELNITISGGYVFSNIFFSALIGGMVFFLPTAGFYTQHYLTASLIVWATTFCLFTLFLPKLLHLRKSFQVINKVSDCPKRPRQQQRLSYSPASSKSEGAYLNSKFGGSSYQHQQHEQSFGELLSMNGVLNADRSRQNSCQTNYHHQQKQKQQQKQHRQFHYHMQHRQLYYQTHNNIDPLFSKSTRKRDRKNGFVVDAYEALVPMRFILKTIPWLSSWDMMQMVLMPEISYFSYFAERTAKGDVFGYSHASVICASNETFILKIHGLRFYDILIQMANQEDLLDWCKWFNSKPSLILPQSNERQEQKNSNQHAPFNGTKAGCDAIHKTAQHRLPQKSTTLDSGITTRHLLADETDDEFDVFGEQRRESCFTLDTLGCDEISPWIKASHSVMGGDHKKGTMDIPPLPIDASIKPPWNVDTPSPTINDNQTLSRKASSYFTGIFTSSSAAVASASDLNTPDSDTRTIVDSPTTMDDDVIMMRDL</sequence>
<evidence type="ECO:0000313" key="3">
    <source>
        <dbReference type="EMBL" id="ORZ05092.1"/>
    </source>
</evidence>